<gene>
    <name evidence="2" type="ORF">DN069_09995</name>
</gene>
<evidence type="ECO:0000313" key="2">
    <source>
        <dbReference type="EMBL" id="RAG85826.1"/>
    </source>
</evidence>
<accession>A0A2X0J689</accession>
<feature type="region of interest" description="Disordered" evidence="1">
    <location>
        <begin position="30"/>
        <end position="64"/>
    </location>
</feature>
<comment type="caution">
    <text evidence="2">The sequence shown here is derived from an EMBL/GenBank/DDBJ whole genome shotgun (WGS) entry which is preliminary data.</text>
</comment>
<feature type="compositionally biased region" description="Low complexity" evidence="1">
    <location>
        <begin position="34"/>
        <end position="44"/>
    </location>
</feature>
<dbReference type="EMBL" id="QKYN01000037">
    <property type="protein sequence ID" value="RAG85826.1"/>
    <property type="molecule type" value="Genomic_DNA"/>
</dbReference>
<protein>
    <submittedName>
        <fullName evidence="2">Uncharacterized protein</fullName>
    </submittedName>
</protein>
<evidence type="ECO:0000256" key="1">
    <source>
        <dbReference type="SAM" id="MobiDB-lite"/>
    </source>
</evidence>
<name>A0A2X0J689_9ACTN</name>
<proteinExistence type="predicted"/>
<reference evidence="2 3" key="1">
    <citation type="submission" date="2018-06" db="EMBL/GenBank/DDBJ databases">
        <title>Streptacidiphilus pinicola sp. nov., isolated from pine grove soil.</title>
        <authorList>
            <person name="Roh S.G."/>
            <person name="Park S."/>
            <person name="Kim M.-K."/>
            <person name="Yun B.-R."/>
            <person name="Park J."/>
            <person name="Kim M.J."/>
            <person name="Kim Y.S."/>
            <person name="Kim S.B."/>
        </authorList>
    </citation>
    <scope>NUCLEOTIDE SEQUENCE [LARGE SCALE GENOMIC DNA]</scope>
    <source>
        <strain evidence="2 3">MMS16-CNU450</strain>
    </source>
</reference>
<sequence>MMTVVLTVLLTPLFLLLVGLAFESRVRLPRRQPARQAHPAAEARTPAGEPAQPASAARRVDILG</sequence>
<keyword evidence="3" id="KW-1185">Reference proteome</keyword>
<evidence type="ECO:0000313" key="3">
    <source>
        <dbReference type="Proteomes" id="UP000248889"/>
    </source>
</evidence>
<dbReference type="AlphaFoldDB" id="A0A2X0J689"/>
<dbReference type="RefSeq" id="WP_111500528.1">
    <property type="nucleotide sequence ID" value="NZ_QKYN01000037.1"/>
</dbReference>
<organism evidence="2 3">
    <name type="scientific">Streptacidiphilus pinicola</name>
    <dbReference type="NCBI Taxonomy" id="2219663"/>
    <lineage>
        <taxon>Bacteria</taxon>
        <taxon>Bacillati</taxon>
        <taxon>Actinomycetota</taxon>
        <taxon>Actinomycetes</taxon>
        <taxon>Kitasatosporales</taxon>
        <taxon>Streptomycetaceae</taxon>
        <taxon>Streptacidiphilus</taxon>
    </lineage>
</organism>
<dbReference type="Proteomes" id="UP000248889">
    <property type="component" value="Unassembled WGS sequence"/>
</dbReference>